<dbReference type="GO" id="GO:0003677">
    <property type="term" value="F:DNA binding"/>
    <property type="evidence" value="ECO:0007669"/>
    <property type="project" value="UniProtKB-KW"/>
</dbReference>
<protein>
    <submittedName>
        <fullName evidence="6">cAMP-binding domain of CRP or a regulatory subunit of cAMP-dependent protein kinases</fullName>
    </submittedName>
</protein>
<accession>A0A1G7M5B7</accession>
<dbReference type="InterPro" id="IPR014710">
    <property type="entry name" value="RmlC-like_jellyroll"/>
</dbReference>
<dbReference type="InterPro" id="IPR012318">
    <property type="entry name" value="HTH_CRP"/>
</dbReference>
<dbReference type="Proteomes" id="UP000199623">
    <property type="component" value="Unassembled WGS sequence"/>
</dbReference>
<dbReference type="PANTHER" id="PTHR24567:SF74">
    <property type="entry name" value="HTH-TYPE TRANSCRIPTIONAL REGULATOR ARCR"/>
    <property type="match status" value="1"/>
</dbReference>
<sequence>MSTQLHAALSRIGTRTAFPRGGMIVRQHEVAVSVLYVERGICRVAHLSANGRESLLALRGAGELIGDFGVLAGRPRTAMVTAVTEVVGLVVPAARFERLAEDEPEVGRELMRRLVLRVEEANTKRVDLGTLPTRQRLARLLLELVTTYGDDVGSLLTQEELGHAIGATRESVVRALRGMREDGLVSTARRTIVVLRRDLLAAESAGS</sequence>
<evidence type="ECO:0000313" key="6">
    <source>
        <dbReference type="EMBL" id="SDF56978.1"/>
    </source>
</evidence>
<dbReference type="GO" id="GO:0003700">
    <property type="term" value="F:DNA-binding transcription factor activity"/>
    <property type="evidence" value="ECO:0007669"/>
    <property type="project" value="TreeGrafter"/>
</dbReference>
<dbReference type="STRING" id="200378.SAMN05216553_102111"/>
<dbReference type="PANTHER" id="PTHR24567">
    <property type="entry name" value="CRP FAMILY TRANSCRIPTIONAL REGULATORY PROTEIN"/>
    <property type="match status" value="1"/>
</dbReference>
<dbReference type="InterPro" id="IPR036390">
    <property type="entry name" value="WH_DNA-bd_sf"/>
</dbReference>
<keyword evidence="6" id="KW-0808">Transferase</keyword>
<dbReference type="SUPFAM" id="SSF46785">
    <property type="entry name" value="Winged helix' DNA-binding domain"/>
    <property type="match status" value="1"/>
</dbReference>
<feature type="domain" description="HTH crp-type" evidence="5">
    <location>
        <begin position="131"/>
        <end position="198"/>
    </location>
</feature>
<dbReference type="GO" id="GO:0016301">
    <property type="term" value="F:kinase activity"/>
    <property type="evidence" value="ECO:0007669"/>
    <property type="project" value="UniProtKB-KW"/>
</dbReference>
<dbReference type="Gene3D" id="2.60.120.10">
    <property type="entry name" value="Jelly Rolls"/>
    <property type="match status" value="1"/>
</dbReference>
<evidence type="ECO:0000313" key="7">
    <source>
        <dbReference type="Proteomes" id="UP000199623"/>
    </source>
</evidence>
<evidence type="ECO:0000259" key="4">
    <source>
        <dbReference type="PROSITE" id="PS50042"/>
    </source>
</evidence>
<dbReference type="Pfam" id="PF13545">
    <property type="entry name" value="HTH_Crp_2"/>
    <property type="match status" value="1"/>
</dbReference>
<dbReference type="GO" id="GO:0005829">
    <property type="term" value="C:cytosol"/>
    <property type="evidence" value="ECO:0007669"/>
    <property type="project" value="TreeGrafter"/>
</dbReference>
<evidence type="ECO:0000256" key="1">
    <source>
        <dbReference type="ARBA" id="ARBA00023015"/>
    </source>
</evidence>
<keyword evidence="1" id="KW-0805">Transcription regulation</keyword>
<gene>
    <name evidence="6" type="ORF">SAMN05216553_102111</name>
</gene>
<keyword evidence="7" id="KW-1185">Reference proteome</keyword>
<dbReference type="InterPro" id="IPR000595">
    <property type="entry name" value="cNMP-bd_dom"/>
</dbReference>
<organism evidence="6 7">
    <name type="scientific">Lentzea fradiae</name>
    <dbReference type="NCBI Taxonomy" id="200378"/>
    <lineage>
        <taxon>Bacteria</taxon>
        <taxon>Bacillati</taxon>
        <taxon>Actinomycetota</taxon>
        <taxon>Actinomycetes</taxon>
        <taxon>Pseudonocardiales</taxon>
        <taxon>Pseudonocardiaceae</taxon>
        <taxon>Lentzea</taxon>
    </lineage>
</organism>
<keyword evidence="6" id="KW-0418">Kinase</keyword>
<dbReference type="PROSITE" id="PS50042">
    <property type="entry name" value="CNMP_BINDING_3"/>
    <property type="match status" value="1"/>
</dbReference>
<dbReference type="EMBL" id="FNCC01000002">
    <property type="protein sequence ID" value="SDF56978.1"/>
    <property type="molecule type" value="Genomic_DNA"/>
</dbReference>
<dbReference type="CDD" id="cd00038">
    <property type="entry name" value="CAP_ED"/>
    <property type="match status" value="1"/>
</dbReference>
<evidence type="ECO:0000256" key="2">
    <source>
        <dbReference type="ARBA" id="ARBA00023125"/>
    </source>
</evidence>
<keyword evidence="3" id="KW-0804">Transcription</keyword>
<dbReference type="AlphaFoldDB" id="A0A1G7M5B7"/>
<dbReference type="SUPFAM" id="SSF51206">
    <property type="entry name" value="cAMP-binding domain-like"/>
    <property type="match status" value="1"/>
</dbReference>
<evidence type="ECO:0000259" key="5">
    <source>
        <dbReference type="PROSITE" id="PS51063"/>
    </source>
</evidence>
<dbReference type="InterPro" id="IPR018490">
    <property type="entry name" value="cNMP-bd_dom_sf"/>
</dbReference>
<dbReference type="Pfam" id="PF00027">
    <property type="entry name" value="cNMP_binding"/>
    <property type="match status" value="1"/>
</dbReference>
<reference evidence="7" key="1">
    <citation type="submission" date="2016-10" db="EMBL/GenBank/DDBJ databases">
        <authorList>
            <person name="Varghese N."/>
            <person name="Submissions S."/>
        </authorList>
    </citation>
    <scope>NUCLEOTIDE SEQUENCE [LARGE SCALE GENOMIC DNA]</scope>
    <source>
        <strain evidence="7">CGMCC 4.3506</strain>
    </source>
</reference>
<dbReference type="InterPro" id="IPR050397">
    <property type="entry name" value="Env_Response_Regulators"/>
</dbReference>
<dbReference type="SMART" id="SM00100">
    <property type="entry name" value="cNMP"/>
    <property type="match status" value="1"/>
</dbReference>
<evidence type="ECO:0000256" key="3">
    <source>
        <dbReference type="ARBA" id="ARBA00023163"/>
    </source>
</evidence>
<proteinExistence type="predicted"/>
<name>A0A1G7M5B7_9PSEU</name>
<dbReference type="SMART" id="SM00419">
    <property type="entry name" value="HTH_CRP"/>
    <property type="match status" value="1"/>
</dbReference>
<dbReference type="PROSITE" id="PS51063">
    <property type="entry name" value="HTH_CRP_2"/>
    <property type="match status" value="1"/>
</dbReference>
<keyword evidence="2" id="KW-0238">DNA-binding</keyword>
<dbReference type="OrthoDB" id="3625614at2"/>
<dbReference type="RefSeq" id="WP_090045953.1">
    <property type="nucleotide sequence ID" value="NZ_FNCC01000002.1"/>
</dbReference>
<feature type="domain" description="Cyclic nucleotide-binding" evidence="4">
    <location>
        <begin position="18"/>
        <end position="117"/>
    </location>
</feature>